<feature type="coiled-coil region" evidence="1">
    <location>
        <begin position="249"/>
        <end position="301"/>
    </location>
</feature>
<dbReference type="EMBL" id="AWWV01008209">
    <property type="protein sequence ID" value="OMO92374.1"/>
    <property type="molecule type" value="Genomic_DNA"/>
</dbReference>
<feature type="domain" description="Retrotransposon gag" evidence="3">
    <location>
        <begin position="614"/>
        <end position="687"/>
    </location>
</feature>
<evidence type="ECO:0000313" key="6">
    <source>
        <dbReference type="Proteomes" id="UP000188268"/>
    </source>
</evidence>
<evidence type="ECO:0000313" key="5">
    <source>
        <dbReference type="EMBL" id="OMO92374.1"/>
    </source>
</evidence>
<feature type="domain" description="DUF7745" evidence="4">
    <location>
        <begin position="63"/>
        <end position="122"/>
    </location>
</feature>
<dbReference type="Proteomes" id="UP000188268">
    <property type="component" value="Unassembled WGS sequence"/>
</dbReference>
<evidence type="ECO:0000256" key="1">
    <source>
        <dbReference type="SAM" id="Coils"/>
    </source>
</evidence>
<dbReference type="PANTHER" id="PTHR33223">
    <property type="entry name" value="CCHC-TYPE DOMAIN-CONTAINING PROTEIN"/>
    <property type="match status" value="1"/>
</dbReference>
<evidence type="ECO:0000256" key="2">
    <source>
        <dbReference type="SAM" id="MobiDB-lite"/>
    </source>
</evidence>
<evidence type="ECO:0000259" key="3">
    <source>
        <dbReference type="Pfam" id="PF03732"/>
    </source>
</evidence>
<reference evidence="5 6" key="1">
    <citation type="submission" date="2013-09" db="EMBL/GenBank/DDBJ databases">
        <title>Corchorus capsularis genome sequencing.</title>
        <authorList>
            <person name="Alam M."/>
            <person name="Haque M.S."/>
            <person name="Islam M.S."/>
            <person name="Emdad E.M."/>
            <person name="Islam M.M."/>
            <person name="Ahmed B."/>
            <person name="Halim A."/>
            <person name="Hossen Q.M.M."/>
            <person name="Hossain M.Z."/>
            <person name="Ahmed R."/>
            <person name="Khan M.M."/>
            <person name="Islam R."/>
            <person name="Rashid M.M."/>
            <person name="Khan S.A."/>
            <person name="Rahman M.S."/>
            <person name="Alam M."/>
        </authorList>
    </citation>
    <scope>NUCLEOTIDE SEQUENCE [LARGE SCALE GENOMIC DNA]</scope>
    <source>
        <strain evidence="6">cv. CVL-1</strain>
        <tissue evidence="5">Whole seedling</tissue>
    </source>
</reference>
<name>A0A1R3JC36_COCAP</name>
<evidence type="ECO:0000259" key="4">
    <source>
        <dbReference type="Pfam" id="PF24924"/>
    </source>
</evidence>
<organism evidence="5 6">
    <name type="scientific">Corchorus capsularis</name>
    <name type="common">Jute</name>
    <dbReference type="NCBI Taxonomy" id="210143"/>
    <lineage>
        <taxon>Eukaryota</taxon>
        <taxon>Viridiplantae</taxon>
        <taxon>Streptophyta</taxon>
        <taxon>Embryophyta</taxon>
        <taxon>Tracheophyta</taxon>
        <taxon>Spermatophyta</taxon>
        <taxon>Magnoliopsida</taxon>
        <taxon>eudicotyledons</taxon>
        <taxon>Gunneridae</taxon>
        <taxon>Pentapetalae</taxon>
        <taxon>rosids</taxon>
        <taxon>malvids</taxon>
        <taxon>Malvales</taxon>
        <taxon>Malvaceae</taxon>
        <taxon>Grewioideae</taxon>
        <taxon>Apeibeae</taxon>
        <taxon>Corchorus</taxon>
    </lineage>
</organism>
<dbReference type="Pfam" id="PF03732">
    <property type="entry name" value="Retrotrans_gag"/>
    <property type="match status" value="1"/>
</dbReference>
<feature type="region of interest" description="Disordered" evidence="2">
    <location>
        <begin position="458"/>
        <end position="500"/>
    </location>
</feature>
<keyword evidence="6" id="KW-1185">Reference proteome</keyword>
<accession>A0A1R3JC36</accession>
<dbReference type="OMA" id="ISPCNIR"/>
<protein>
    <submittedName>
        <fullName evidence="5">Retrotransposon gag protein</fullName>
    </submittedName>
</protein>
<dbReference type="AlphaFoldDB" id="A0A1R3JC36"/>
<dbReference type="PANTHER" id="PTHR33223:SF8">
    <property type="entry name" value="OS04G0172440 PROTEIN"/>
    <property type="match status" value="1"/>
</dbReference>
<sequence length="701" mass="80351">MDKGKAPMTELQRMSEEMRAQLQSKQQVKGDCLPKGHQSRLPAEAYIDTKQNDLAQLKKIWGKVTNGQDFVRRYGNIAALLDVEVDHQMIKAMLPFWDPSYRCFVFGDIDMVPTEEEYEELIWPVCPTMKEIKEIAERGVDKKNEDTVYWRNFNPQAQKKLAELTGIDSATWGREITPISEGNAKYKRLYLPRASENSTRSYKDWHRDRVKDLVLPPEKDPHYLVGPNSLDELTHLKYEVSRLREGVELKEVEERHELEKTALNQEVDQVSNVNLVLMSNLGKEQLERTLLQKKHDELKKKHTSLLKTASFFRNDSGKMKTNWLSEKKRKLTILDADSRYQLDEFLDRLSDVEDKFLDLGRGINGLIDAWDKSGDSWKDALARMKKGVAVARELKKHVEKVYGEAYPTSPVGQKLVNCLQNILKAKGPMEALPAVNDQETPEYPPGFAPNQGHRSSTMVGQTFNIPTPPQNPYPFQSQYASQGQYSNPPQAADPTFAPRPPMDTSYLFKQGTSVARPINVPDTEDARKMVMEENQKLRSMMEERFKSIEGGKGYFGTMDMTKIALVSDLVIPPKFKVPEFEKFNGSKCPREHVTTYVRKMQPLTSDEKMFIHYFQDSLTGAASTWYNQLDGTRIHSWDDLANAFVAQYQYLSDLAPNRGTLKNIMRKLGETFTEYAQCFRDKASLVRPTMGESEISPCNIR</sequence>
<proteinExistence type="predicted"/>
<comment type="caution">
    <text evidence="5">The sequence shown here is derived from an EMBL/GenBank/DDBJ whole genome shotgun (WGS) entry which is preliminary data.</text>
</comment>
<dbReference type="InterPro" id="IPR056647">
    <property type="entry name" value="DUF7745"/>
</dbReference>
<gene>
    <name evidence="5" type="ORF">CCACVL1_06872</name>
</gene>
<keyword evidence="1" id="KW-0175">Coiled coil</keyword>
<dbReference type="Gramene" id="OMO92374">
    <property type="protein sequence ID" value="OMO92374"/>
    <property type="gene ID" value="CCACVL1_06872"/>
</dbReference>
<dbReference type="Pfam" id="PF24924">
    <property type="entry name" value="DUF7745"/>
    <property type="match status" value="1"/>
</dbReference>
<feature type="compositionally biased region" description="Polar residues" evidence="2">
    <location>
        <begin position="473"/>
        <end position="489"/>
    </location>
</feature>
<dbReference type="InterPro" id="IPR005162">
    <property type="entry name" value="Retrotrans_gag_dom"/>
</dbReference>
<dbReference type="OrthoDB" id="968951at2759"/>